<sequence>MDSCIKKFEEKTSDGPLFICTSCNQTWFSDSVVKAATIKQTHSQSFSNCLTDLQSVDNTEWICHTCQQSIRNNKIPRLSSANKMNFPEKPKELELYPMEERTISFMEMRELPRGGQLSVKENVVNVPEDIQPIINSLPRTLETTGTIPVKLKKKLAYKSCDFKENVTPTAVICDKAGDKIIDDSNNDNFSEIDENETHVGNNDTLLDFIDEEELVNNKEYMFAPREGQRPLSLYSDPDAEYLSFPSIFCGQRRADNKDRDVPVQYTDIVKWKLRSVNRQSAQSN</sequence>
<dbReference type="OrthoDB" id="6157032at2759"/>
<dbReference type="EMBL" id="CACVKT020010275">
    <property type="protein sequence ID" value="CAC5425694.1"/>
    <property type="molecule type" value="Genomic_DNA"/>
</dbReference>
<name>A0A6J8EYV6_MYTCO</name>
<keyword evidence="3" id="KW-1185">Reference proteome</keyword>
<protein>
    <recommendedName>
        <fullName evidence="1">DUF6570 domain-containing protein</fullName>
    </recommendedName>
</protein>
<evidence type="ECO:0000259" key="1">
    <source>
        <dbReference type="Pfam" id="PF20209"/>
    </source>
</evidence>
<evidence type="ECO:0000313" key="3">
    <source>
        <dbReference type="Proteomes" id="UP000507470"/>
    </source>
</evidence>
<proteinExistence type="predicted"/>
<reference evidence="2 3" key="1">
    <citation type="submission" date="2020-06" db="EMBL/GenBank/DDBJ databases">
        <authorList>
            <person name="Li R."/>
            <person name="Bekaert M."/>
        </authorList>
    </citation>
    <scope>NUCLEOTIDE SEQUENCE [LARGE SCALE GENOMIC DNA]</scope>
    <source>
        <strain evidence="3">wild</strain>
    </source>
</reference>
<organism evidence="2 3">
    <name type="scientific">Mytilus coruscus</name>
    <name type="common">Sea mussel</name>
    <dbReference type="NCBI Taxonomy" id="42192"/>
    <lineage>
        <taxon>Eukaryota</taxon>
        <taxon>Metazoa</taxon>
        <taxon>Spiralia</taxon>
        <taxon>Lophotrochozoa</taxon>
        <taxon>Mollusca</taxon>
        <taxon>Bivalvia</taxon>
        <taxon>Autobranchia</taxon>
        <taxon>Pteriomorphia</taxon>
        <taxon>Mytilida</taxon>
        <taxon>Mytiloidea</taxon>
        <taxon>Mytilidae</taxon>
        <taxon>Mytilinae</taxon>
        <taxon>Mytilus</taxon>
    </lineage>
</organism>
<gene>
    <name evidence="2" type="ORF">MCOR_57486</name>
</gene>
<feature type="domain" description="DUF6570" evidence="1">
    <location>
        <begin position="72"/>
        <end position="154"/>
    </location>
</feature>
<dbReference type="InterPro" id="IPR046700">
    <property type="entry name" value="DUF6570"/>
</dbReference>
<accession>A0A6J8EYV6</accession>
<dbReference type="Proteomes" id="UP000507470">
    <property type="component" value="Unassembled WGS sequence"/>
</dbReference>
<dbReference type="AlphaFoldDB" id="A0A6J8EYV6"/>
<dbReference type="Pfam" id="PF20209">
    <property type="entry name" value="DUF6570"/>
    <property type="match status" value="1"/>
</dbReference>
<evidence type="ECO:0000313" key="2">
    <source>
        <dbReference type="EMBL" id="CAC5425694.1"/>
    </source>
</evidence>